<dbReference type="Gene3D" id="2.60.120.460">
    <property type="entry name" value="YjbQ-like"/>
    <property type="match status" value="1"/>
</dbReference>
<protein>
    <recommendedName>
        <fullName evidence="4">YjbQ family protein</fullName>
    </recommendedName>
</protein>
<keyword evidence="3" id="KW-1185">Reference proteome</keyword>
<accession>A8M9W4</accession>
<evidence type="ECO:0008006" key="4">
    <source>
        <dbReference type="Google" id="ProtNLM"/>
    </source>
</evidence>
<dbReference type="InterPro" id="IPR035917">
    <property type="entry name" value="YjbQ-like_sf"/>
</dbReference>
<dbReference type="eggNOG" id="arCOG04214">
    <property type="taxonomic scope" value="Archaea"/>
</dbReference>
<dbReference type="GeneID" id="5709000"/>
<evidence type="ECO:0000256" key="1">
    <source>
        <dbReference type="ARBA" id="ARBA00005534"/>
    </source>
</evidence>
<sequence>MKVFVRELKYTSRRQVEVIDITSDVEGVVNESGIKNGFIIVFAPHATAAIILNEDEGGLLKDIEDKILELFPRSGNYRHNLIDDNANSHLASAFLGQGKVIPLVNGSLIRGTWQNILLVELDGPRAIRRVVVEVIGE</sequence>
<dbReference type="InterPro" id="IPR001602">
    <property type="entry name" value="UPF0047_YjbQ-like"/>
</dbReference>
<proteinExistence type="inferred from homology"/>
<dbReference type="STRING" id="397948.Cmaq_1612"/>
<dbReference type="RefSeq" id="WP_012186654.1">
    <property type="nucleotide sequence ID" value="NC_009954.1"/>
</dbReference>
<evidence type="ECO:0000313" key="2">
    <source>
        <dbReference type="EMBL" id="ABW02435.1"/>
    </source>
</evidence>
<dbReference type="PANTHER" id="PTHR30615">
    <property type="entry name" value="UNCHARACTERIZED PROTEIN YJBQ-RELATED"/>
    <property type="match status" value="1"/>
</dbReference>
<dbReference type="PANTHER" id="PTHR30615:SF8">
    <property type="entry name" value="UPF0047 PROTEIN C4A8.02C"/>
    <property type="match status" value="1"/>
</dbReference>
<gene>
    <name evidence="2" type="ordered locus">Cmaq_1612</name>
</gene>
<reference evidence="2 3" key="1">
    <citation type="submission" date="2007-10" db="EMBL/GenBank/DDBJ databases">
        <title>Complete sequence of Caldivirga maquilingensis IC-167.</title>
        <authorList>
            <consortium name="US DOE Joint Genome Institute"/>
            <person name="Copeland A."/>
            <person name="Lucas S."/>
            <person name="Lapidus A."/>
            <person name="Barry K."/>
            <person name="Glavina del Rio T."/>
            <person name="Dalin E."/>
            <person name="Tice H."/>
            <person name="Pitluck S."/>
            <person name="Saunders E."/>
            <person name="Brettin T."/>
            <person name="Bruce D."/>
            <person name="Detter J.C."/>
            <person name="Han C."/>
            <person name="Schmutz J."/>
            <person name="Larimer F."/>
            <person name="Land M."/>
            <person name="Hauser L."/>
            <person name="Kyrpides N."/>
            <person name="Ivanova N."/>
            <person name="Biddle J.F."/>
            <person name="Zhang Z."/>
            <person name="Fitz-Gibbon S.T."/>
            <person name="Lowe T.M."/>
            <person name="Saltikov C."/>
            <person name="House C.H."/>
            <person name="Richardson P."/>
        </authorList>
    </citation>
    <scope>NUCLEOTIDE SEQUENCE [LARGE SCALE GENOMIC DNA]</scope>
    <source>
        <strain evidence="3">ATCC 700844 / DSM 13496 / JCM 10307 / IC-167</strain>
    </source>
</reference>
<dbReference type="KEGG" id="cma:Cmaq_1612"/>
<dbReference type="HOGENOM" id="CLU_096980_1_2_2"/>
<dbReference type="EMBL" id="CP000852">
    <property type="protein sequence ID" value="ABW02435.1"/>
    <property type="molecule type" value="Genomic_DNA"/>
</dbReference>
<dbReference type="Proteomes" id="UP000001137">
    <property type="component" value="Chromosome"/>
</dbReference>
<dbReference type="PIRSF" id="PIRSF004681">
    <property type="entry name" value="UCP004681"/>
    <property type="match status" value="1"/>
</dbReference>
<name>A8M9W4_CALMQ</name>
<dbReference type="OrthoDB" id="6663at2157"/>
<organism evidence="2 3">
    <name type="scientific">Caldivirga maquilingensis (strain ATCC 700844 / DSM 13496 / JCM 10307 / IC-167)</name>
    <dbReference type="NCBI Taxonomy" id="397948"/>
    <lineage>
        <taxon>Archaea</taxon>
        <taxon>Thermoproteota</taxon>
        <taxon>Thermoprotei</taxon>
        <taxon>Thermoproteales</taxon>
        <taxon>Thermoproteaceae</taxon>
        <taxon>Caldivirga</taxon>
    </lineage>
</organism>
<comment type="similarity">
    <text evidence="1">Belongs to the UPF0047 family.</text>
</comment>
<dbReference type="NCBIfam" id="TIGR00149">
    <property type="entry name" value="TIGR00149_YjbQ"/>
    <property type="match status" value="1"/>
</dbReference>
<evidence type="ECO:0000313" key="3">
    <source>
        <dbReference type="Proteomes" id="UP000001137"/>
    </source>
</evidence>
<dbReference type="SUPFAM" id="SSF111038">
    <property type="entry name" value="YjbQ-like"/>
    <property type="match status" value="1"/>
</dbReference>
<dbReference type="Pfam" id="PF01894">
    <property type="entry name" value="YjbQ"/>
    <property type="match status" value="1"/>
</dbReference>
<dbReference type="AlphaFoldDB" id="A8M9W4"/>